<dbReference type="InterPro" id="IPR036388">
    <property type="entry name" value="WH-like_DNA-bd_sf"/>
</dbReference>
<evidence type="ECO:0000256" key="5">
    <source>
        <dbReference type="SAM" id="MobiDB-lite"/>
    </source>
</evidence>
<evidence type="ECO:0000256" key="2">
    <source>
        <dbReference type="ARBA" id="ARBA00023125"/>
    </source>
</evidence>
<dbReference type="EMBL" id="VIWY01000006">
    <property type="protein sequence ID" value="TWG11530.1"/>
    <property type="molecule type" value="Genomic_DNA"/>
</dbReference>
<name>A0A561VIT7_ACTTI</name>
<feature type="region of interest" description="Disordered" evidence="5">
    <location>
        <begin position="158"/>
        <end position="180"/>
    </location>
</feature>
<dbReference type="InterPro" id="IPR001845">
    <property type="entry name" value="HTH_ArsR_DNA-bd_dom"/>
</dbReference>
<feature type="domain" description="HTH arsR-type" evidence="6">
    <location>
        <begin position="11"/>
        <end position="88"/>
    </location>
</feature>
<dbReference type="Pfam" id="PF12840">
    <property type="entry name" value="HTH_20"/>
    <property type="match status" value="1"/>
</dbReference>
<dbReference type="InterPro" id="IPR011991">
    <property type="entry name" value="ArsR-like_HTH"/>
</dbReference>
<dbReference type="InterPro" id="IPR036390">
    <property type="entry name" value="WH_DNA-bd_sf"/>
</dbReference>
<proteinExistence type="predicted"/>
<protein>
    <submittedName>
        <fullName evidence="7">Helix-turn-helix protein</fullName>
    </submittedName>
</protein>
<dbReference type="GO" id="GO:0003700">
    <property type="term" value="F:DNA-binding transcription factor activity"/>
    <property type="evidence" value="ECO:0007669"/>
    <property type="project" value="InterPro"/>
</dbReference>
<dbReference type="SMART" id="SM00418">
    <property type="entry name" value="HTH_ARSR"/>
    <property type="match status" value="1"/>
</dbReference>
<gene>
    <name evidence="7" type="ORF">FHX34_106260</name>
</gene>
<reference evidence="7 8" key="1">
    <citation type="submission" date="2019-06" db="EMBL/GenBank/DDBJ databases">
        <title>Sequencing the genomes of 1000 actinobacteria strains.</title>
        <authorList>
            <person name="Klenk H.-P."/>
        </authorList>
    </citation>
    <scope>NUCLEOTIDE SEQUENCE [LARGE SCALE GENOMIC DNA]</scope>
    <source>
        <strain evidence="7 8">DSM 43866</strain>
    </source>
</reference>
<evidence type="ECO:0000259" key="6">
    <source>
        <dbReference type="SMART" id="SM00418"/>
    </source>
</evidence>
<dbReference type="GO" id="GO:0003677">
    <property type="term" value="F:DNA binding"/>
    <property type="evidence" value="ECO:0007669"/>
    <property type="project" value="UniProtKB-KW"/>
</dbReference>
<evidence type="ECO:0000256" key="4">
    <source>
        <dbReference type="SAM" id="Coils"/>
    </source>
</evidence>
<dbReference type="PANTHER" id="PTHR43132">
    <property type="entry name" value="ARSENICAL RESISTANCE OPERON REPRESSOR ARSR-RELATED"/>
    <property type="match status" value="1"/>
</dbReference>
<dbReference type="Proteomes" id="UP000320239">
    <property type="component" value="Unassembled WGS sequence"/>
</dbReference>
<dbReference type="OrthoDB" id="7945987at2"/>
<sequence length="180" mass="19017">MDERLEISAPEQHRALGHPLRHRILFAIGQQAATISQLAKALGQRKGNIAHHLGVLQAAGLATVVETRQVRGGTEHYYLRTARRLVFTGPESGPVSVRAVADDLAGAGEVPGFRIRNLRLTREQARAAAAALESLIDGLEDAGDAGARYEILCTLFQPAPGDSGSSGSSGSSDGDQDSRT</sequence>
<evidence type="ECO:0000313" key="8">
    <source>
        <dbReference type="Proteomes" id="UP000320239"/>
    </source>
</evidence>
<keyword evidence="8" id="KW-1185">Reference proteome</keyword>
<keyword evidence="1" id="KW-0805">Transcription regulation</keyword>
<evidence type="ECO:0000256" key="1">
    <source>
        <dbReference type="ARBA" id="ARBA00023015"/>
    </source>
</evidence>
<feature type="compositionally biased region" description="Low complexity" evidence="5">
    <location>
        <begin position="161"/>
        <end position="173"/>
    </location>
</feature>
<evidence type="ECO:0000313" key="7">
    <source>
        <dbReference type="EMBL" id="TWG11530.1"/>
    </source>
</evidence>
<dbReference type="InterPro" id="IPR051011">
    <property type="entry name" value="Metal_resp_trans_reg"/>
</dbReference>
<evidence type="ECO:0000256" key="3">
    <source>
        <dbReference type="ARBA" id="ARBA00023163"/>
    </source>
</evidence>
<dbReference type="RefSeq" id="WP_122978107.1">
    <property type="nucleotide sequence ID" value="NZ_BOMX01000141.1"/>
</dbReference>
<dbReference type="AlphaFoldDB" id="A0A561VIT7"/>
<comment type="caution">
    <text evidence="7">The sequence shown here is derived from an EMBL/GenBank/DDBJ whole genome shotgun (WGS) entry which is preliminary data.</text>
</comment>
<keyword evidence="3" id="KW-0804">Transcription</keyword>
<keyword evidence="2" id="KW-0238">DNA-binding</keyword>
<dbReference type="SUPFAM" id="SSF46785">
    <property type="entry name" value="Winged helix' DNA-binding domain"/>
    <property type="match status" value="1"/>
</dbReference>
<keyword evidence="4" id="KW-0175">Coiled coil</keyword>
<dbReference type="Gene3D" id="1.10.10.10">
    <property type="entry name" value="Winged helix-like DNA-binding domain superfamily/Winged helix DNA-binding domain"/>
    <property type="match status" value="1"/>
</dbReference>
<organism evidence="7 8">
    <name type="scientific">Actinoplanes teichomyceticus</name>
    <dbReference type="NCBI Taxonomy" id="1867"/>
    <lineage>
        <taxon>Bacteria</taxon>
        <taxon>Bacillati</taxon>
        <taxon>Actinomycetota</taxon>
        <taxon>Actinomycetes</taxon>
        <taxon>Micromonosporales</taxon>
        <taxon>Micromonosporaceae</taxon>
        <taxon>Actinoplanes</taxon>
    </lineage>
</organism>
<dbReference type="PANTHER" id="PTHR43132:SF2">
    <property type="entry name" value="ARSENICAL RESISTANCE OPERON REPRESSOR ARSR-RELATED"/>
    <property type="match status" value="1"/>
</dbReference>
<dbReference type="CDD" id="cd00090">
    <property type="entry name" value="HTH_ARSR"/>
    <property type="match status" value="1"/>
</dbReference>
<feature type="coiled-coil region" evidence="4">
    <location>
        <begin position="115"/>
        <end position="142"/>
    </location>
</feature>
<accession>A0A561VIT7</accession>